<reference evidence="1 2" key="1">
    <citation type="submission" date="2018-11" db="EMBL/GenBank/DDBJ databases">
        <authorList>
            <person name="Criscuolo A."/>
        </authorList>
    </citation>
    <scope>NUCLEOTIDE SEQUENCE [LARGE SCALE GENOMIC DNA]</scope>
    <source>
        <strain evidence="1">ACIP111625</strain>
    </source>
</reference>
<protein>
    <recommendedName>
        <fullName evidence="3">PemK-like protein</fullName>
    </recommendedName>
</protein>
<gene>
    <name evidence="1" type="ORF">XINFAN_04243</name>
</gene>
<dbReference type="OrthoDB" id="7432864at2"/>
<evidence type="ECO:0008006" key="3">
    <source>
        <dbReference type="Google" id="ProtNLM"/>
    </source>
</evidence>
<evidence type="ECO:0000313" key="1">
    <source>
        <dbReference type="EMBL" id="VDC34045.1"/>
    </source>
</evidence>
<dbReference type="Proteomes" id="UP000277498">
    <property type="component" value="Unassembled WGS sequence"/>
</dbReference>
<accession>A0A3P5Y0R3</accession>
<dbReference type="RefSeq" id="WP_124088894.1">
    <property type="nucleotide sequence ID" value="NZ_UXAW01000142.1"/>
</dbReference>
<dbReference type="EMBL" id="UXAW01000142">
    <property type="protein sequence ID" value="VDC34045.1"/>
    <property type="molecule type" value="Genomic_DNA"/>
</dbReference>
<keyword evidence="2" id="KW-1185">Reference proteome</keyword>
<dbReference type="AlphaFoldDB" id="A0A3P5Y0R3"/>
<organism evidence="1 2">
    <name type="scientific">Pseudogemmobacter humi</name>
    <dbReference type="NCBI Taxonomy" id="2483812"/>
    <lineage>
        <taxon>Bacteria</taxon>
        <taxon>Pseudomonadati</taxon>
        <taxon>Pseudomonadota</taxon>
        <taxon>Alphaproteobacteria</taxon>
        <taxon>Rhodobacterales</taxon>
        <taxon>Paracoccaceae</taxon>
        <taxon>Pseudogemmobacter</taxon>
    </lineage>
</organism>
<sequence>MSRPEQGDVWSYNYLWRWQHERGETEGRKTRPTAFVATVAAADGRTDLFILAITKTEPGRDRLAVEIPQMERVRAGLAADLRLWIMLDEYNHDYLESSFYLEPNGRIGKFSSAFHKQVLSRFVEAAKDRRVSKVTRTD</sequence>
<proteinExistence type="predicted"/>
<name>A0A3P5Y0R3_9RHOB</name>
<evidence type="ECO:0000313" key="2">
    <source>
        <dbReference type="Proteomes" id="UP000277498"/>
    </source>
</evidence>